<dbReference type="Pfam" id="PF00106">
    <property type="entry name" value="adh_short"/>
    <property type="match status" value="1"/>
</dbReference>
<dbReference type="SUPFAM" id="SSF51735">
    <property type="entry name" value="NAD(P)-binding Rossmann-fold domains"/>
    <property type="match status" value="1"/>
</dbReference>
<dbReference type="InterPro" id="IPR002347">
    <property type="entry name" value="SDR_fam"/>
</dbReference>
<dbReference type="Proteomes" id="UP000078343">
    <property type="component" value="Unassembled WGS sequence"/>
</dbReference>
<dbReference type="OrthoDB" id="5371740at2759"/>
<accession>A0A178Z4M5</accession>
<evidence type="ECO:0000256" key="1">
    <source>
        <dbReference type="ARBA" id="ARBA00006484"/>
    </source>
</evidence>
<dbReference type="RefSeq" id="XP_018688066.1">
    <property type="nucleotide sequence ID" value="XM_018842653.1"/>
</dbReference>
<dbReference type="GO" id="GO:0016491">
    <property type="term" value="F:oxidoreductase activity"/>
    <property type="evidence" value="ECO:0007669"/>
    <property type="project" value="UniProtKB-KW"/>
</dbReference>
<sequence>MTSPLTPIDLAGLKDKCVVVTGGASGLGLEAAQLFASRGAYVTIADVQPPLDGDILLTAKQGHQHVQYIPCDVSDWDSQTAVFRSAIAFSPAKTLDVVTTFAAVDPMENLIDQVKAQAKARQEEGEKKEEGPMVPLAPPSLKCLDVNLKGSYYSAALALHYFSQRQQPSSHPPSSSPPTKALIFISSLAGYLDDDHSVAYTMSKFGTRGLFRALRRRARAEMGVRVNLVAPWAVKTPMTAPIVAALQSMGIEDGKGITFASKETCAQAVARIALDETLHGRAYAIMPEGAFDIKDDIEGGYGGEELKVLMAWRKAAGDFLQG</sequence>
<comment type="caution">
    <text evidence="4">The sequence shown here is derived from an EMBL/GenBank/DDBJ whole genome shotgun (WGS) entry which is preliminary data.</text>
</comment>
<evidence type="ECO:0000313" key="4">
    <source>
        <dbReference type="EMBL" id="OAP54699.1"/>
    </source>
</evidence>
<evidence type="ECO:0000313" key="5">
    <source>
        <dbReference type="Proteomes" id="UP000078343"/>
    </source>
</evidence>
<dbReference type="InterPro" id="IPR020904">
    <property type="entry name" value="Sc_DH/Rdtase_CS"/>
</dbReference>
<dbReference type="PRINTS" id="PR00081">
    <property type="entry name" value="GDHRDH"/>
</dbReference>
<keyword evidence="5" id="KW-1185">Reference proteome</keyword>
<dbReference type="PANTHER" id="PTHR43180:SF31">
    <property type="entry name" value="CHAIN DEHYDROGENASE_REDUCTASE, PUTATIVE (AFU_ORTHOLOGUE AFUA_2G16570)-RELATED"/>
    <property type="match status" value="1"/>
</dbReference>
<comment type="similarity">
    <text evidence="1">Belongs to the short-chain dehydrogenases/reductases (SDR) family.</text>
</comment>
<proteinExistence type="inferred from homology"/>
<reference evidence="4 5" key="1">
    <citation type="submission" date="2016-04" db="EMBL/GenBank/DDBJ databases">
        <title>Draft genome of Fonsecaea erecta CBS 125763.</title>
        <authorList>
            <person name="Weiss V.A."/>
            <person name="Vicente V.A."/>
            <person name="Raittz R.T."/>
            <person name="Moreno L.F."/>
            <person name="De Souza E.M."/>
            <person name="Pedrosa F.O."/>
            <person name="Steffens M.B."/>
            <person name="Faoro H."/>
            <person name="Tadra-Sfeir M.Z."/>
            <person name="Najafzadeh M.J."/>
            <person name="Felipe M.S."/>
            <person name="Teixeira M."/>
            <person name="Sun J."/>
            <person name="Xi L."/>
            <person name="Gomes R."/>
            <person name="De Azevedo C.M."/>
            <person name="Salgado C.G."/>
            <person name="Da Silva M.B."/>
            <person name="Nascimento M.F."/>
            <person name="Queiroz-Telles F."/>
            <person name="Attili D.S."/>
            <person name="Gorbushina A."/>
        </authorList>
    </citation>
    <scope>NUCLEOTIDE SEQUENCE [LARGE SCALE GENOMIC DNA]</scope>
    <source>
        <strain evidence="4 5">CBS 125763</strain>
    </source>
</reference>
<evidence type="ECO:0000256" key="3">
    <source>
        <dbReference type="ARBA" id="ARBA00023002"/>
    </source>
</evidence>
<gene>
    <name evidence="4" type="ORF">AYL99_11147</name>
</gene>
<dbReference type="GeneID" id="30015315"/>
<dbReference type="PANTHER" id="PTHR43180">
    <property type="entry name" value="3-OXOACYL-(ACYL-CARRIER-PROTEIN) REDUCTASE (AFU_ORTHOLOGUE AFUA_6G11210)"/>
    <property type="match status" value="1"/>
</dbReference>
<keyword evidence="2" id="KW-0521">NADP</keyword>
<evidence type="ECO:0000256" key="2">
    <source>
        <dbReference type="ARBA" id="ARBA00022857"/>
    </source>
</evidence>
<evidence type="ECO:0008006" key="6">
    <source>
        <dbReference type="Google" id="ProtNLM"/>
    </source>
</evidence>
<keyword evidence="3" id="KW-0560">Oxidoreductase</keyword>
<dbReference type="PROSITE" id="PS00061">
    <property type="entry name" value="ADH_SHORT"/>
    <property type="match status" value="1"/>
</dbReference>
<dbReference type="Gene3D" id="3.40.50.720">
    <property type="entry name" value="NAD(P)-binding Rossmann-like Domain"/>
    <property type="match status" value="1"/>
</dbReference>
<dbReference type="InterPro" id="IPR036291">
    <property type="entry name" value="NAD(P)-bd_dom_sf"/>
</dbReference>
<dbReference type="EMBL" id="LVYI01000013">
    <property type="protein sequence ID" value="OAP54699.1"/>
    <property type="molecule type" value="Genomic_DNA"/>
</dbReference>
<name>A0A178Z4M5_9EURO</name>
<protein>
    <recommendedName>
        <fullName evidence="6">5'-hydroxyaverantin dehydrogenase</fullName>
    </recommendedName>
</protein>
<dbReference type="AlphaFoldDB" id="A0A178Z4M5"/>
<dbReference type="STRING" id="1367422.A0A178Z4M5"/>
<organism evidence="4 5">
    <name type="scientific">Fonsecaea erecta</name>
    <dbReference type="NCBI Taxonomy" id="1367422"/>
    <lineage>
        <taxon>Eukaryota</taxon>
        <taxon>Fungi</taxon>
        <taxon>Dikarya</taxon>
        <taxon>Ascomycota</taxon>
        <taxon>Pezizomycotina</taxon>
        <taxon>Eurotiomycetes</taxon>
        <taxon>Chaetothyriomycetidae</taxon>
        <taxon>Chaetothyriales</taxon>
        <taxon>Herpotrichiellaceae</taxon>
        <taxon>Fonsecaea</taxon>
    </lineage>
</organism>